<comment type="caution">
    <text evidence="2">The sequence shown here is derived from an EMBL/GenBank/DDBJ whole genome shotgun (WGS) entry which is preliminary data.</text>
</comment>
<feature type="region of interest" description="Disordered" evidence="1">
    <location>
        <begin position="61"/>
        <end position="102"/>
    </location>
</feature>
<dbReference type="AlphaFoldDB" id="A0AAD7TD41"/>
<reference evidence="2" key="1">
    <citation type="journal article" date="2023" name="Science">
        <title>Genome structures resolve the early diversification of teleost fishes.</title>
        <authorList>
            <person name="Parey E."/>
            <person name="Louis A."/>
            <person name="Montfort J."/>
            <person name="Bouchez O."/>
            <person name="Roques C."/>
            <person name="Iampietro C."/>
            <person name="Lluch J."/>
            <person name="Castinel A."/>
            <person name="Donnadieu C."/>
            <person name="Desvignes T."/>
            <person name="Floi Bucao C."/>
            <person name="Jouanno E."/>
            <person name="Wen M."/>
            <person name="Mejri S."/>
            <person name="Dirks R."/>
            <person name="Jansen H."/>
            <person name="Henkel C."/>
            <person name="Chen W.J."/>
            <person name="Zahm M."/>
            <person name="Cabau C."/>
            <person name="Klopp C."/>
            <person name="Thompson A.W."/>
            <person name="Robinson-Rechavi M."/>
            <person name="Braasch I."/>
            <person name="Lecointre G."/>
            <person name="Bobe J."/>
            <person name="Postlethwait J.H."/>
            <person name="Berthelot C."/>
            <person name="Roest Crollius H."/>
            <person name="Guiguen Y."/>
        </authorList>
    </citation>
    <scope>NUCLEOTIDE SEQUENCE</scope>
    <source>
        <strain evidence="2">NC1722</strain>
    </source>
</reference>
<evidence type="ECO:0000313" key="3">
    <source>
        <dbReference type="Proteomes" id="UP001221898"/>
    </source>
</evidence>
<evidence type="ECO:0000313" key="2">
    <source>
        <dbReference type="EMBL" id="KAJ8417981.1"/>
    </source>
</evidence>
<keyword evidence="3" id="KW-1185">Reference proteome</keyword>
<accession>A0AAD7TD41</accession>
<organism evidence="2 3">
    <name type="scientific">Aldrovandia affinis</name>
    <dbReference type="NCBI Taxonomy" id="143900"/>
    <lineage>
        <taxon>Eukaryota</taxon>
        <taxon>Metazoa</taxon>
        <taxon>Chordata</taxon>
        <taxon>Craniata</taxon>
        <taxon>Vertebrata</taxon>
        <taxon>Euteleostomi</taxon>
        <taxon>Actinopterygii</taxon>
        <taxon>Neopterygii</taxon>
        <taxon>Teleostei</taxon>
        <taxon>Notacanthiformes</taxon>
        <taxon>Halosauridae</taxon>
        <taxon>Aldrovandia</taxon>
    </lineage>
</organism>
<sequence>MHTIDALKGWSGWIVFYKRFESSPFDLQQSCFVRRPSEPVDGIVIGGNGTPLIGHSTCPDRRPSMALAAEGSAPESGSNNRPDITGKKDCTSVPPHYQSRQQ</sequence>
<gene>
    <name evidence="2" type="ORF">AAFF_G00136900</name>
</gene>
<dbReference type="Proteomes" id="UP001221898">
    <property type="component" value="Unassembled WGS sequence"/>
</dbReference>
<protein>
    <submittedName>
        <fullName evidence="2">Uncharacterized protein</fullName>
    </submittedName>
</protein>
<dbReference type="EMBL" id="JAINUG010000002">
    <property type="protein sequence ID" value="KAJ8417981.1"/>
    <property type="molecule type" value="Genomic_DNA"/>
</dbReference>
<evidence type="ECO:0000256" key="1">
    <source>
        <dbReference type="SAM" id="MobiDB-lite"/>
    </source>
</evidence>
<proteinExistence type="predicted"/>
<name>A0AAD7TD41_9TELE</name>